<feature type="signal peptide" evidence="2">
    <location>
        <begin position="1"/>
        <end position="21"/>
    </location>
</feature>
<keyword evidence="4" id="KW-1185">Reference proteome</keyword>
<keyword evidence="1" id="KW-0812">Transmembrane</keyword>
<gene>
    <name evidence="3" type="ORF">PAC_17338</name>
</gene>
<dbReference type="EMBL" id="FJOG01000044">
    <property type="protein sequence ID" value="CZR67439.1"/>
    <property type="molecule type" value="Genomic_DNA"/>
</dbReference>
<keyword evidence="2" id="KW-0732">Signal</keyword>
<evidence type="ECO:0000256" key="2">
    <source>
        <dbReference type="SAM" id="SignalP"/>
    </source>
</evidence>
<sequence length="126" mass="13845">MHDQFLIGFFFYAVLISLSLADLSTLVTTSSRSISSLFSTFGDEFRGSHVLRTLVQHSATSFLSTGKASSSSGVKHDAAVFGWSGIGAIAIAAIVGGWFLWKSFRNLAGERKLMNQEWYENEEIDI</sequence>
<accession>A0A1L7XR07</accession>
<evidence type="ECO:0000313" key="4">
    <source>
        <dbReference type="Proteomes" id="UP000184330"/>
    </source>
</evidence>
<evidence type="ECO:0000256" key="1">
    <source>
        <dbReference type="SAM" id="Phobius"/>
    </source>
</evidence>
<dbReference type="OrthoDB" id="10540373at2759"/>
<dbReference type="Proteomes" id="UP000184330">
    <property type="component" value="Unassembled WGS sequence"/>
</dbReference>
<evidence type="ECO:0000313" key="3">
    <source>
        <dbReference type="EMBL" id="CZR67439.1"/>
    </source>
</evidence>
<reference evidence="3 4" key="1">
    <citation type="submission" date="2016-03" db="EMBL/GenBank/DDBJ databases">
        <authorList>
            <person name="Ploux O."/>
        </authorList>
    </citation>
    <scope>NUCLEOTIDE SEQUENCE [LARGE SCALE GENOMIC DNA]</scope>
    <source>
        <strain evidence="3 4">UAMH 11012</strain>
    </source>
</reference>
<name>A0A1L7XR07_9HELO</name>
<keyword evidence="1" id="KW-1133">Transmembrane helix</keyword>
<protein>
    <recommendedName>
        <fullName evidence="5">Transmembrane protein</fullName>
    </recommendedName>
</protein>
<feature type="chain" id="PRO_5012340607" description="Transmembrane protein" evidence="2">
    <location>
        <begin position="22"/>
        <end position="126"/>
    </location>
</feature>
<proteinExistence type="predicted"/>
<dbReference type="AlphaFoldDB" id="A0A1L7XR07"/>
<feature type="transmembrane region" description="Helical" evidence="1">
    <location>
        <begin position="80"/>
        <end position="101"/>
    </location>
</feature>
<organism evidence="3 4">
    <name type="scientific">Phialocephala subalpina</name>
    <dbReference type="NCBI Taxonomy" id="576137"/>
    <lineage>
        <taxon>Eukaryota</taxon>
        <taxon>Fungi</taxon>
        <taxon>Dikarya</taxon>
        <taxon>Ascomycota</taxon>
        <taxon>Pezizomycotina</taxon>
        <taxon>Leotiomycetes</taxon>
        <taxon>Helotiales</taxon>
        <taxon>Mollisiaceae</taxon>
        <taxon>Phialocephala</taxon>
        <taxon>Phialocephala fortinii species complex</taxon>
    </lineage>
</organism>
<evidence type="ECO:0008006" key="5">
    <source>
        <dbReference type="Google" id="ProtNLM"/>
    </source>
</evidence>
<keyword evidence="1" id="KW-0472">Membrane</keyword>